<dbReference type="AlphaFoldDB" id="A0A3S0KPM6"/>
<dbReference type="InterPro" id="IPR036691">
    <property type="entry name" value="Endo/exonu/phosph_ase_sf"/>
</dbReference>
<dbReference type="OrthoDB" id="9800417at2"/>
<dbReference type="RefSeq" id="WP_126506152.1">
    <property type="nucleotide sequence ID" value="NZ_RXNV01000005.1"/>
</dbReference>
<proteinExistence type="predicted"/>
<keyword evidence="3" id="KW-1185">Reference proteome</keyword>
<keyword evidence="2" id="KW-0378">Hydrolase</keyword>
<dbReference type="PANTHER" id="PTHR42834:SF1">
    <property type="entry name" value="ENDONUCLEASE_EXONUCLEASE_PHOSPHATASE FAMILY PROTEIN (AFU_ORTHOLOGUE AFUA_3G09210)"/>
    <property type="match status" value="1"/>
</dbReference>
<evidence type="ECO:0000256" key="1">
    <source>
        <dbReference type="SAM" id="SignalP"/>
    </source>
</evidence>
<keyword evidence="2" id="KW-0255">Endonuclease</keyword>
<feature type="signal peptide" evidence="1">
    <location>
        <begin position="1"/>
        <end position="20"/>
    </location>
</feature>
<evidence type="ECO:0000313" key="2">
    <source>
        <dbReference type="EMBL" id="RTR31601.1"/>
    </source>
</evidence>
<organism evidence="2 3">
    <name type="scientific">Shewanella atlantica</name>
    <dbReference type="NCBI Taxonomy" id="271099"/>
    <lineage>
        <taxon>Bacteria</taxon>
        <taxon>Pseudomonadati</taxon>
        <taxon>Pseudomonadota</taxon>
        <taxon>Gammaproteobacteria</taxon>
        <taxon>Alteromonadales</taxon>
        <taxon>Shewanellaceae</taxon>
        <taxon>Shewanella</taxon>
    </lineage>
</organism>
<dbReference type="Proteomes" id="UP000282060">
    <property type="component" value="Unassembled WGS sequence"/>
</dbReference>
<keyword evidence="1" id="KW-0732">Signal</keyword>
<gene>
    <name evidence="2" type="ORF">EKG39_12855</name>
</gene>
<evidence type="ECO:0000313" key="3">
    <source>
        <dbReference type="Proteomes" id="UP000282060"/>
    </source>
</evidence>
<dbReference type="EMBL" id="RXNV01000005">
    <property type="protein sequence ID" value="RTR31601.1"/>
    <property type="molecule type" value="Genomic_DNA"/>
</dbReference>
<dbReference type="InterPro" id="IPR047971">
    <property type="entry name" value="ExeM-like"/>
</dbReference>
<accession>A0A3S0KPM6</accession>
<name>A0A3S0KPM6_9GAMM</name>
<dbReference type="CDD" id="cd04486">
    <property type="entry name" value="YhcR_OBF_like"/>
    <property type="match status" value="1"/>
</dbReference>
<keyword evidence="2" id="KW-0540">Nuclease</keyword>
<dbReference type="PANTHER" id="PTHR42834">
    <property type="entry name" value="ENDONUCLEASE/EXONUCLEASE/PHOSPHATASE FAMILY PROTEIN (AFU_ORTHOLOGUE AFUA_3G09210)"/>
    <property type="match status" value="1"/>
</dbReference>
<feature type="chain" id="PRO_5018770691" evidence="1">
    <location>
        <begin position="21"/>
        <end position="1087"/>
    </location>
</feature>
<comment type="caution">
    <text evidence="2">The sequence shown here is derived from an EMBL/GenBank/DDBJ whole genome shotgun (WGS) entry which is preliminary data.</text>
</comment>
<dbReference type="NCBIfam" id="NF033681">
    <property type="entry name" value="ExeM_NucH_DNase"/>
    <property type="match status" value="1"/>
</dbReference>
<dbReference type="SUPFAM" id="SSF56219">
    <property type="entry name" value="DNase I-like"/>
    <property type="match status" value="1"/>
</dbReference>
<protein>
    <submittedName>
        <fullName evidence="2">ExeM/NucH family extracellular endonuclease</fullName>
    </submittedName>
</protein>
<sequence>MKKSFLSLAIASTISMGAFAGVEDLLITEMTQSSDANVGTVEITNTGPDAFTFTDEVAAYQRSGGKYDNQLLNAEAKPLLSGYTLAPSASIVVVNSRASEEFRDAIATQGGTVVISTYDSSNKYNNLFMTSDDGFFLKNGDTVIDRVGAANDTSKWAPNTTLRRKKAADGNNPAQSGTFDATKWQNILPMRFDDLGKSELPAADAEDIMDIFTCPTDKNEIMSPSEVQGSGFTSPLVAAGETESAEKVAVEGIISAKVSIPNEGFYLRNFASDNDPETSDGIFVSSSAAGGLKVGQTVCIGSKVAEFEGQTQLSADTAFSWNVTDTNIVTEPTDIQVLSSDNGSFDKTLERYEGMLVNLPEDLDPSTPSDEAKEDMRITRSFSYNYLLSSKGHNRNNMVAAYKRPNLQPNHLYVAGSPESKAAYEQNNDYRLVIESSPRSNGTELPYYAGFNSDPHTNYIRIDDSLVNAQGVISQYETELIPGTDKFDQDYSLTITNQLTSDNFIHNLPRTDKPDLKDTVADDDFAIRISSQNLFNFFNSPFGGDNNNFGQSRGADSYDEYINQRTKLVEIIRAQDADVMALMEIENNGFGDDSAIAEIVNQVNIQYVDERAQDYNGPNSTENRYVFVGFDNNGNQMLDNLDAIGSDAIATGIIYRPSKMSIERTRVIPMPQQKAPTTVNDLGEVIKDQNQEILENGQNYHRDALVVTFIVNQTGKRLTLAVNHLKSKGSTCWEEWQGVEFGEATTWNNRTAPDLDYQGSCAEFRVAGAVHLGEEMEDVLGDKIILGDLNAYGKEDPVLVLTENPRNKTIVTASHTFLGPKPQFNEDGSPAIITKTYGYIDIVGEKFKEKGKTPWSYSFSDEIGSLDHILISPSLKDRVIDATDWHVNAAETGLYDYQNRFKGNIDGTGTHKFYKGDIYRASDHDPALITLSYKPGDADANVPLNLPKLRKLIKVPYQIPTGISAQVGDVATVSMSPEDDEQRLDLTQMVLPNVVISNDTTAMVNFEVFGAPSAIYNVTVSLQRDGQLVEGSQQKFVAKVSNRDTLIADIVEEEIDHTGGDGSAGSAGFISLLSLFGLAAMRRRLRK</sequence>
<reference evidence="2 3" key="1">
    <citation type="submission" date="2018-12" db="EMBL/GenBank/DDBJ databases">
        <authorList>
            <person name="Yu L."/>
        </authorList>
    </citation>
    <scope>NUCLEOTIDE SEQUENCE [LARGE SCALE GENOMIC DNA]</scope>
    <source>
        <strain evidence="2 3">HAW-EB5</strain>
    </source>
</reference>
<dbReference type="GO" id="GO:0004519">
    <property type="term" value="F:endonuclease activity"/>
    <property type="evidence" value="ECO:0007669"/>
    <property type="project" value="UniProtKB-KW"/>
</dbReference>
<dbReference type="Gene3D" id="3.60.10.10">
    <property type="entry name" value="Endonuclease/exonuclease/phosphatase"/>
    <property type="match status" value="1"/>
</dbReference>